<feature type="transmembrane region" description="Helical" evidence="1">
    <location>
        <begin position="154"/>
        <end position="173"/>
    </location>
</feature>
<evidence type="ECO:0000313" key="3">
    <source>
        <dbReference type="EMBL" id="ABL04660.1"/>
    </source>
</evidence>
<gene>
    <name evidence="3" type="ordered locus">MUL_2279</name>
</gene>
<keyword evidence="1" id="KW-0812">Transmembrane</keyword>
<reference evidence="3 4" key="1">
    <citation type="journal article" date="2007" name="Genome Res.">
        <title>Reductive evolution and niche adaptation inferred from the genome of Mycobacterium ulcerans, the causative agent of Buruli ulcer.</title>
        <authorList>
            <person name="Stinear T.P."/>
            <person name="Seemann T."/>
            <person name="Pidot S."/>
            <person name="Frigui W."/>
            <person name="Reysset G."/>
            <person name="Garnier T."/>
            <person name="Meurice G."/>
            <person name="Simon D."/>
            <person name="Bouchier C."/>
            <person name="Ma L."/>
            <person name="Tichit M."/>
            <person name="Porter J.L."/>
            <person name="Ryan J."/>
            <person name="Johnson P.D."/>
            <person name="Davies J.K."/>
            <person name="Jenkin G.A."/>
            <person name="Small P.L."/>
            <person name="Jones L.M."/>
            <person name="Tekaia F."/>
            <person name="Laval F."/>
            <person name="Daffe M."/>
            <person name="Parkhill J."/>
            <person name="Cole S.T."/>
        </authorList>
    </citation>
    <scope>NUCLEOTIDE SEQUENCE [LARGE SCALE GENOMIC DNA]</scope>
    <source>
        <strain evidence="3 4">Agy99</strain>
    </source>
</reference>
<dbReference type="InterPro" id="IPR000572">
    <property type="entry name" value="OxRdtase_Mopterin-bd_dom"/>
</dbReference>
<dbReference type="Gene3D" id="2.60.40.650">
    <property type="match status" value="1"/>
</dbReference>
<protein>
    <submittedName>
        <fullName evidence="3">Conserved membrane-bound oxidoreductase</fullName>
    </submittedName>
</protein>
<dbReference type="Pfam" id="PF00174">
    <property type="entry name" value="Oxidored_molyb"/>
    <property type="match status" value="1"/>
</dbReference>
<dbReference type="EMBL" id="CP000325">
    <property type="protein sequence ID" value="ABL04660.1"/>
    <property type="molecule type" value="Genomic_DNA"/>
</dbReference>
<proteinExistence type="predicted"/>
<evidence type="ECO:0000259" key="2">
    <source>
        <dbReference type="Pfam" id="PF00174"/>
    </source>
</evidence>
<dbReference type="Gene3D" id="3.90.420.10">
    <property type="entry name" value="Oxidoreductase, molybdopterin-binding domain"/>
    <property type="match status" value="1"/>
</dbReference>
<organism evidence="3 4">
    <name type="scientific">Mycobacterium ulcerans (strain Agy99)</name>
    <dbReference type="NCBI Taxonomy" id="362242"/>
    <lineage>
        <taxon>Bacteria</taxon>
        <taxon>Bacillati</taxon>
        <taxon>Actinomycetota</taxon>
        <taxon>Actinomycetes</taxon>
        <taxon>Mycobacteriales</taxon>
        <taxon>Mycobacteriaceae</taxon>
        <taxon>Mycobacterium</taxon>
        <taxon>Mycobacterium ulcerans group</taxon>
    </lineage>
</organism>
<feature type="transmembrane region" description="Helical" evidence="1">
    <location>
        <begin position="98"/>
        <end position="117"/>
    </location>
</feature>
<dbReference type="PANTHER" id="PTHR19372">
    <property type="entry name" value="SULFITE REDUCTASE"/>
    <property type="match status" value="1"/>
</dbReference>
<dbReference type="GO" id="GO:0008482">
    <property type="term" value="F:sulfite oxidase activity"/>
    <property type="evidence" value="ECO:0007669"/>
    <property type="project" value="TreeGrafter"/>
</dbReference>
<dbReference type="KEGG" id="mul:MUL_2279"/>
<dbReference type="SUPFAM" id="SSF81296">
    <property type="entry name" value="E set domains"/>
    <property type="match status" value="1"/>
</dbReference>
<feature type="transmembrane region" description="Helical" evidence="1">
    <location>
        <begin position="193"/>
        <end position="216"/>
    </location>
</feature>
<keyword evidence="1" id="KW-0472">Membrane</keyword>
<dbReference type="Proteomes" id="UP000000765">
    <property type="component" value="Chromosome"/>
</dbReference>
<feature type="transmembrane region" description="Helical" evidence="1">
    <location>
        <begin position="123"/>
        <end position="142"/>
    </location>
</feature>
<dbReference type="InterPro" id="IPR014756">
    <property type="entry name" value="Ig_E-set"/>
</dbReference>
<dbReference type="HOGENOM" id="CLU_003827_2_0_11"/>
<evidence type="ECO:0000256" key="1">
    <source>
        <dbReference type="SAM" id="Phobius"/>
    </source>
</evidence>
<dbReference type="GO" id="GO:0043546">
    <property type="term" value="F:molybdopterin cofactor binding"/>
    <property type="evidence" value="ECO:0007669"/>
    <property type="project" value="TreeGrafter"/>
</dbReference>
<dbReference type="PANTHER" id="PTHR19372:SF7">
    <property type="entry name" value="SULFITE OXIDASE, MITOCHONDRIAL"/>
    <property type="match status" value="1"/>
</dbReference>
<dbReference type="GO" id="GO:0020037">
    <property type="term" value="F:heme binding"/>
    <property type="evidence" value="ECO:0007669"/>
    <property type="project" value="TreeGrafter"/>
</dbReference>
<dbReference type="GO" id="GO:0006790">
    <property type="term" value="P:sulfur compound metabolic process"/>
    <property type="evidence" value="ECO:0007669"/>
    <property type="project" value="TreeGrafter"/>
</dbReference>
<name>A0PQP1_MYCUA</name>
<dbReference type="eggNOG" id="COG2041">
    <property type="taxonomic scope" value="Bacteria"/>
</dbReference>
<accession>A0PQP1</accession>
<dbReference type="AlphaFoldDB" id="A0PQP1"/>
<feature type="domain" description="Oxidoreductase molybdopterin-binding" evidence="2">
    <location>
        <begin position="267"/>
        <end position="418"/>
    </location>
</feature>
<dbReference type="InterPro" id="IPR036374">
    <property type="entry name" value="OxRdtase_Mopterin-bd_sf"/>
</dbReference>
<sequence length="543" mass="56906">MADATVPNALVCLCGGTFALAESGASRVAGMAGPSANERMLAGVAAASVALGVAQVVSIPFGTRADARTAVGSAVIDITPGPIKEWAIQALGPLDKPFLAIVVLVVIATLAALAGTLETQRRPLGSAVIAAAGVLGCAAVLSRQGGTLLDTIPTIAGAACGVLLLRVLMRRFWPDAEDPNGSGDQSDAGRRRLVMLGLLGFGVVTGVTGAVLVRLAHSVAADRKAFTLPQPGTTAPPIPADVKPKGVALPDFITPSADFYRINTALVVPQLSRGDWRLRIHGMVDREISYTFDDLTQFDVVETVATLTCVSNPVGGNLISTGIWTGYRIADLLSAAGVHKDADMVLSTSIDGFTAGTPVQTLTDGREALLALGLNGQPLPVEHGYPARLVVPGLYGYVSATKWVVELELTRFDRAKAYWTRQGWAARAPIKTESRIDVPKRGQKVPVGPVVFGGVAWAQNRGVRAVEVRIGDGGWQRAELGASYSNATWRLWSLPWQAKSPGTHTITVRAIDNTGAVQTEDRADPVPDGATGWHTVTFTVVDK</sequence>
<keyword evidence="1" id="KW-1133">Transmembrane helix</keyword>
<feature type="transmembrane region" description="Helical" evidence="1">
    <location>
        <begin position="41"/>
        <end position="61"/>
    </location>
</feature>
<dbReference type="SUPFAM" id="SSF56524">
    <property type="entry name" value="Oxidoreductase molybdopterin-binding domain"/>
    <property type="match status" value="1"/>
</dbReference>
<evidence type="ECO:0000313" key="4">
    <source>
        <dbReference type="Proteomes" id="UP000000765"/>
    </source>
</evidence>